<proteinExistence type="predicted"/>
<dbReference type="Proteomes" id="UP000681414">
    <property type="component" value="Unassembled WGS sequence"/>
</dbReference>
<evidence type="ECO:0000313" key="2">
    <source>
        <dbReference type="Proteomes" id="UP000681414"/>
    </source>
</evidence>
<keyword evidence="2" id="KW-1185">Reference proteome</keyword>
<dbReference type="EMBL" id="JAGYPG010000003">
    <property type="protein sequence ID" value="MBS4197225.1"/>
    <property type="molecule type" value="Genomic_DNA"/>
</dbReference>
<organism evidence="1 2">
    <name type="scientific">Lederbergia citri</name>
    <dbReference type="NCBI Taxonomy" id="2833580"/>
    <lineage>
        <taxon>Bacteria</taxon>
        <taxon>Bacillati</taxon>
        <taxon>Bacillota</taxon>
        <taxon>Bacilli</taxon>
        <taxon>Bacillales</taxon>
        <taxon>Bacillaceae</taxon>
        <taxon>Lederbergia</taxon>
    </lineage>
</organism>
<dbReference type="RefSeq" id="WP_213126397.1">
    <property type="nucleotide sequence ID" value="NZ_JAGYPG010000003.1"/>
</dbReference>
<dbReference type="AlphaFoldDB" id="A0A942YJ73"/>
<gene>
    <name evidence="1" type="ORF">KHA97_19405</name>
</gene>
<evidence type="ECO:0000313" key="1">
    <source>
        <dbReference type="EMBL" id="MBS4197225.1"/>
    </source>
</evidence>
<accession>A0A942YJ73</accession>
<reference evidence="1 2" key="1">
    <citation type="submission" date="2021-05" db="EMBL/GenBank/DDBJ databases">
        <title>Novel Bacillus species.</title>
        <authorList>
            <person name="Liu G."/>
        </authorList>
    </citation>
    <scope>NUCLEOTIDE SEQUENCE [LARGE SCALE GENOMIC DNA]</scope>
    <source>
        <strain evidence="2">FJAT-49780</strain>
    </source>
</reference>
<comment type="caution">
    <text evidence="1">The sequence shown here is derived from an EMBL/GenBank/DDBJ whole genome shotgun (WGS) entry which is preliminary data.</text>
</comment>
<sequence length="131" mass="14707">MNLKNSLKTIGITVLLFSIVGIQSISAEAKDINIETTANGILFNTENLKPGDWIPRDITIMNNGRKDFKYTAKIGKTKSTKGLFEELDLVVKNEKETLFEGKLKDFKGFTSRELTKGSSEILFFEVKCLLI</sequence>
<name>A0A942YJ73_9BACI</name>
<protein>
    <submittedName>
        <fullName evidence="1">Uncharacterized protein</fullName>
    </submittedName>
</protein>